<accession>A0A4C2E2E6</accession>
<keyword evidence="3" id="KW-1185">Reference proteome</keyword>
<gene>
    <name evidence="2" type="ORF">ZYGM_000059</name>
</gene>
<feature type="non-terminal residue" evidence="2">
    <location>
        <position position="1"/>
    </location>
</feature>
<dbReference type="Proteomes" id="UP000301737">
    <property type="component" value="Unassembled WGS sequence"/>
</dbReference>
<sequence length="145" mass="16462">PSCDTNKWDHIAARLNKVFHNNNSYFTPYFFYDGSDCASFFKRQYFDPYMEKHSCDAAHINTSDTAVSSEPGNVNTDEFDSANISKCHISGMERILGKAVKAYNDSLEEYWRQYMELPSETIRVAGQDGVSNGSSKTEQISMINI</sequence>
<organism evidence="2 3">
    <name type="scientific">Zygosaccharomyces mellis</name>
    <dbReference type="NCBI Taxonomy" id="42258"/>
    <lineage>
        <taxon>Eukaryota</taxon>
        <taxon>Fungi</taxon>
        <taxon>Dikarya</taxon>
        <taxon>Ascomycota</taxon>
        <taxon>Saccharomycotina</taxon>
        <taxon>Saccharomycetes</taxon>
        <taxon>Saccharomycetales</taxon>
        <taxon>Saccharomycetaceae</taxon>
        <taxon>Zygosaccharomyces</taxon>
    </lineage>
</organism>
<dbReference type="OrthoDB" id="4036588at2759"/>
<evidence type="ECO:0000313" key="2">
    <source>
        <dbReference type="EMBL" id="GCE98367.1"/>
    </source>
</evidence>
<dbReference type="Pfam" id="PF00674">
    <property type="entry name" value="DUP"/>
    <property type="match status" value="1"/>
</dbReference>
<name>A0A4C2E2E6_9SACH</name>
<feature type="region of interest" description="Disordered" evidence="1">
    <location>
        <begin position="126"/>
        <end position="145"/>
    </location>
</feature>
<comment type="caution">
    <text evidence="2">The sequence shown here is derived from an EMBL/GenBank/DDBJ whole genome shotgun (WGS) entry which is preliminary data.</text>
</comment>
<dbReference type="InterPro" id="IPR001142">
    <property type="entry name" value="DUP/COS"/>
</dbReference>
<dbReference type="AlphaFoldDB" id="A0A4C2E2E6"/>
<reference evidence="2 3" key="1">
    <citation type="submission" date="2019-01" db="EMBL/GenBank/DDBJ databases">
        <title>Draft Genome Sequencing of Zygosaccharomyces mellis Ca-7.</title>
        <authorList>
            <person name="Shiwa Y."/>
            <person name="Kanesaki Y."/>
            <person name="Ishige T."/>
            <person name="Mura K."/>
            <person name="Hori T."/>
            <person name="Tamura T."/>
        </authorList>
    </citation>
    <scope>NUCLEOTIDE SEQUENCE [LARGE SCALE GENOMIC DNA]</scope>
    <source>
        <strain evidence="2 3">Ca-7</strain>
    </source>
</reference>
<evidence type="ECO:0000256" key="1">
    <source>
        <dbReference type="SAM" id="MobiDB-lite"/>
    </source>
</evidence>
<evidence type="ECO:0000313" key="3">
    <source>
        <dbReference type="Proteomes" id="UP000301737"/>
    </source>
</evidence>
<dbReference type="EMBL" id="BIMX01000005">
    <property type="protein sequence ID" value="GCE98367.1"/>
    <property type="molecule type" value="Genomic_DNA"/>
</dbReference>
<proteinExistence type="predicted"/>
<feature type="compositionally biased region" description="Polar residues" evidence="1">
    <location>
        <begin position="129"/>
        <end position="145"/>
    </location>
</feature>
<protein>
    <submittedName>
        <fullName evidence="2">Uncharacterized protein</fullName>
    </submittedName>
</protein>